<dbReference type="GO" id="GO:0090162">
    <property type="term" value="P:establishment of epithelial cell polarity"/>
    <property type="evidence" value="ECO:0007669"/>
    <property type="project" value="InterPro"/>
</dbReference>
<reference evidence="6 7" key="1">
    <citation type="submission" date="2020-04" db="EMBL/GenBank/DDBJ databases">
        <authorList>
            <person name="Laetsch R D."/>
            <person name="Stevens L."/>
            <person name="Kumar S."/>
            <person name="Blaxter L. M."/>
        </authorList>
    </citation>
    <scope>NUCLEOTIDE SEQUENCE [LARGE SCALE GENOMIC DNA]</scope>
</reference>
<evidence type="ECO:0000256" key="2">
    <source>
        <dbReference type="ARBA" id="ARBA00022490"/>
    </source>
</evidence>
<proteinExistence type="predicted"/>
<evidence type="ECO:0000256" key="1">
    <source>
        <dbReference type="ARBA" id="ARBA00004496"/>
    </source>
</evidence>
<dbReference type="InterPro" id="IPR047176">
    <property type="entry name" value="FRMD4A/B"/>
</dbReference>
<accession>A0A8S1F635</accession>
<feature type="domain" description="Cytohesin Ubiquitin Protein Inducing" evidence="5">
    <location>
        <begin position="90"/>
        <end position="192"/>
    </location>
</feature>
<dbReference type="GO" id="GO:0005737">
    <property type="term" value="C:cytoplasm"/>
    <property type="evidence" value="ECO:0007669"/>
    <property type="project" value="UniProtKB-SubCell"/>
</dbReference>
<keyword evidence="3" id="KW-0175">Coiled coil</keyword>
<dbReference type="PANTHER" id="PTHR46079">
    <property type="entry name" value="FERM DOMAIN-CONTAINING PROTEIN 4"/>
    <property type="match status" value="1"/>
</dbReference>
<feature type="compositionally biased region" description="Low complexity" evidence="4">
    <location>
        <begin position="38"/>
        <end position="66"/>
    </location>
</feature>
<dbReference type="Pfam" id="PF11819">
    <property type="entry name" value="CUPID"/>
    <property type="match status" value="1"/>
</dbReference>
<protein>
    <recommendedName>
        <fullName evidence="5">Cytohesin Ubiquitin Protein Inducing domain-containing protein</fullName>
    </recommendedName>
</protein>
<evidence type="ECO:0000256" key="4">
    <source>
        <dbReference type="SAM" id="MobiDB-lite"/>
    </source>
</evidence>
<comment type="subcellular location">
    <subcellularLocation>
        <location evidence="1">Cytoplasm</location>
    </subcellularLocation>
</comment>
<dbReference type="PANTHER" id="PTHR46079:SF2">
    <property type="entry name" value="FERM DOMAIN-CONTAINING PROTEIN"/>
    <property type="match status" value="1"/>
</dbReference>
<dbReference type="AlphaFoldDB" id="A0A8S1F635"/>
<evidence type="ECO:0000259" key="5">
    <source>
        <dbReference type="Pfam" id="PF11819"/>
    </source>
</evidence>
<feature type="region of interest" description="Disordered" evidence="4">
    <location>
        <begin position="38"/>
        <end position="103"/>
    </location>
</feature>
<dbReference type="EMBL" id="CADEPM010000008">
    <property type="protein sequence ID" value="CAB3409295.1"/>
    <property type="molecule type" value="Genomic_DNA"/>
</dbReference>
<evidence type="ECO:0000256" key="3">
    <source>
        <dbReference type="ARBA" id="ARBA00023054"/>
    </source>
</evidence>
<dbReference type="InterPro" id="IPR021774">
    <property type="entry name" value="CUPID"/>
</dbReference>
<name>A0A8S1F635_9PELO</name>
<keyword evidence="7" id="KW-1185">Reference proteome</keyword>
<organism evidence="6 7">
    <name type="scientific">Caenorhabditis bovis</name>
    <dbReference type="NCBI Taxonomy" id="2654633"/>
    <lineage>
        <taxon>Eukaryota</taxon>
        <taxon>Metazoa</taxon>
        <taxon>Ecdysozoa</taxon>
        <taxon>Nematoda</taxon>
        <taxon>Chromadorea</taxon>
        <taxon>Rhabditida</taxon>
        <taxon>Rhabditina</taxon>
        <taxon>Rhabditomorpha</taxon>
        <taxon>Rhabditoidea</taxon>
        <taxon>Rhabditidae</taxon>
        <taxon>Peloderinae</taxon>
        <taxon>Caenorhabditis</taxon>
    </lineage>
</organism>
<dbReference type="OrthoDB" id="5864855at2759"/>
<gene>
    <name evidence="6" type="ORF">CBOVIS_LOCUS10965</name>
</gene>
<evidence type="ECO:0000313" key="7">
    <source>
        <dbReference type="Proteomes" id="UP000494206"/>
    </source>
</evidence>
<comment type="caution">
    <text evidence="6">The sequence shown here is derived from an EMBL/GenBank/DDBJ whole genome shotgun (WGS) entry which is preliminary data.</text>
</comment>
<evidence type="ECO:0000313" key="6">
    <source>
        <dbReference type="EMBL" id="CAB3409295.1"/>
    </source>
</evidence>
<keyword evidence="2" id="KW-0963">Cytoplasm</keyword>
<feature type="compositionally biased region" description="Low complexity" evidence="4">
    <location>
        <begin position="83"/>
        <end position="97"/>
    </location>
</feature>
<sequence length="229" mass="24865">MSEMVATAKPVYKHRYIQKSNPRSSVIDHHELTEKLNRLTSSSSLGSSLPSLSSLRSSSSSGTMPSAKIGDGSTSSLPPPGKSAAAAAQTQTNSSSSFHSESILQKTPEELVHDRARYAAARARLDELRELLAVKMKELREICIAEGEITGILPEEIYLALEAGEELPKLKRRVGTAYTIPNDLIKADKVSPTGFFLETNIFRVKHSTPNGAVLSARCCSLMGPRRIFP</sequence>
<dbReference type="Proteomes" id="UP000494206">
    <property type="component" value="Unassembled WGS sequence"/>
</dbReference>